<dbReference type="GO" id="GO:0008270">
    <property type="term" value="F:zinc ion binding"/>
    <property type="evidence" value="ECO:0007669"/>
    <property type="project" value="InterPro"/>
</dbReference>
<evidence type="ECO:0000313" key="6">
    <source>
        <dbReference type="EMBL" id="AUM59763.2"/>
    </source>
</evidence>
<dbReference type="EMBL" id="MG596800">
    <property type="protein sequence ID" value="AUM59763.2"/>
    <property type="molecule type" value="Genomic_DNA"/>
</dbReference>
<evidence type="ECO:0000313" key="7">
    <source>
        <dbReference type="Proteomes" id="UP000240618"/>
    </source>
</evidence>
<dbReference type="KEGG" id="vg:55606466"/>
<name>A0A2I6PI80_9CAUD</name>
<feature type="domain" description="CMP/dCMP-type deaminase" evidence="5">
    <location>
        <begin position="177"/>
        <end position="300"/>
    </location>
</feature>
<dbReference type="Gene3D" id="3.40.140.10">
    <property type="entry name" value="Cytidine Deaminase, domain 2"/>
    <property type="match status" value="1"/>
</dbReference>
<evidence type="ECO:0000259" key="5">
    <source>
        <dbReference type="PROSITE" id="PS51747"/>
    </source>
</evidence>
<comment type="similarity">
    <text evidence="1">Belongs to the cytidine and deoxycytidylate deaminase family.</text>
</comment>
<proteinExistence type="inferred from homology"/>
<dbReference type="Pfam" id="PF00383">
    <property type="entry name" value="dCMP_cyt_deam_1"/>
    <property type="match status" value="1"/>
</dbReference>
<dbReference type="PANTHER" id="PTHR11086">
    <property type="entry name" value="DEOXYCYTIDYLATE DEAMINASE-RELATED"/>
    <property type="match status" value="1"/>
</dbReference>
<sequence>MKASEKFTRIWLGAMSHGVSLTTFSPTDGIQILPRESWLIQNGPPSELRPMSTTPILPELAAAQLTAKTSLSDSELRKLVRETSVNAGTSACSAPVTLSRAELLRSTTDLLNSLEDLSTIRQSFLRSLDLSSLMSSGLLSCVGPVIHSPLKVIQMRSSIDNFSTSTAPPAVSPERLTRDEMFIEMAHTAAKRGTCNRLKVGAVIAVDSRPISMGYNGTPPGAAHCGPECTMANPCTKTLHAEANAIHWAQKNEPVYGAYGATIYVTDSPCKACAILIHLAGISRVVYDRAYRIRDGIEYLESHGIEVIQCHVKPATNAN</sequence>
<evidence type="ECO:0000256" key="3">
    <source>
        <dbReference type="ARBA" id="ARBA00022801"/>
    </source>
</evidence>
<dbReference type="GeneID" id="55606466"/>
<dbReference type="InterPro" id="IPR015517">
    <property type="entry name" value="dCMP_deaminase-rel"/>
</dbReference>
<keyword evidence="7" id="KW-1185">Reference proteome</keyword>
<evidence type="ECO:0000256" key="2">
    <source>
        <dbReference type="ARBA" id="ARBA00022723"/>
    </source>
</evidence>
<protein>
    <submittedName>
        <fullName evidence="6">dCMP deaminase</fullName>
    </submittedName>
</protein>
<dbReference type="PROSITE" id="PS00903">
    <property type="entry name" value="CYT_DCMP_DEAMINASES_1"/>
    <property type="match status" value="1"/>
</dbReference>
<evidence type="ECO:0000256" key="1">
    <source>
        <dbReference type="ARBA" id="ARBA00006576"/>
    </source>
</evidence>
<dbReference type="SUPFAM" id="SSF53927">
    <property type="entry name" value="Cytidine deaminase-like"/>
    <property type="match status" value="1"/>
</dbReference>
<dbReference type="PANTHER" id="PTHR11086:SF18">
    <property type="entry name" value="DEOXYCYTIDYLATE DEAMINASE"/>
    <property type="match status" value="1"/>
</dbReference>
<dbReference type="InterPro" id="IPR016193">
    <property type="entry name" value="Cytidine_deaminase-like"/>
</dbReference>
<keyword evidence="2" id="KW-0479">Metal-binding</keyword>
<keyword evidence="4" id="KW-0862">Zinc</keyword>
<evidence type="ECO:0000256" key="4">
    <source>
        <dbReference type="ARBA" id="ARBA00022833"/>
    </source>
</evidence>
<accession>A0A2I6PI80</accession>
<organism evidence="6 7">
    <name type="scientific">Pseudomonas phage PMBT14</name>
    <dbReference type="NCBI Taxonomy" id="2059855"/>
    <lineage>
        <taxon>Viruses</taxon>
        <taxon>Duplodnaviria</taxon>
        <taxon>Heunggongvirae</taxon>
        <taxon>Uroviricota</taxon>
        <taxon>Caudoviricetes</taxon>
        <taxon>Knuthellervirus</taxon>
        <taxon>Knuthellervirus PMBT14</taxon>
    </lineage>
</organism>
<dbReference type="RefSeq" id="YP_009836227.1">
    <property type="nucleotide sequence ID" value="NC_048687.1"/>
</dbReference>
<keyword evidence="3" id="KW-0378">Hydrolase</keyword>
<dbReference type="GO" id="GO:0004132">
    <property type="term" value="F:dCMP deaminase activity"/>
    <property type="evidence" value="ECO:0007669"/>
    <property type="project" value="TreeGrafter"/>
</dbReference>
<dbReference type="Proteomes" id="UP000240618">
    <property type="component" value="Segment"/>
</dbReference>
<dbReference type="PROSITE" id="PS51747">
    <property type="entry name" value="CYT_DCMP_DEAMINASES_2"/>
    <property type="match status" value="1"/>
</dbReference>
<reference evidence="6 7" key="1">
    <citation type="journal article" date="2018" name="Arch. Virol.">
        <title>Genome sequence of the novel virulent bacteriophage PMBT14 with lytic activity against Pseudomonas fluorescens DSM 50090(R).</title>
        <authorList>
            <person name="Koberg S."/>
            <person name="Gieschler S."/>
            <person name="Brinks E."/>
            <person name="Wenning M."/>
            <person name="Neve H."/>
            <person name="Franz C.M."/>
        </authorList>
    </citation>
    <scope>NUCLEOTIDE SEQUENCE [LARGE SCALE GENOMIC DNA]</scope>
</reference>
<dbReference type="InterPro" id="IPR016192">
    <property type="entry name" value="APOBEC/CMP_deaminase_Zn-bd"/>
</dbReference>
<dbReference type="InterPro" id="IPR002125">
    <property type="entry name" value="CMP_dCMP_dom"/>
</dbReference>